<organism evidence="1 2">
    <name type="scientific">Panagrolaimus sp. ES5</name>
    <dbReference type="NCBI Taxonomy" id="591445"/>
    <lineage>
        <taxon>Eukaryota</taxon>
        <taxon>Metazoa</taxon>
        <taxon>Ecdysozoa</taxon>
        <taxon>Nematoda</taxon>
        <taxon>Chromadorea</taxon>
        <taxon>Rhabditida</taxon>
        <taxon>Tylenchina</taxon>
        <taxon>Panagrolaimomorpha</taxon>
        <taxon>Panagrolaimoidea</taxon>
        <taxon>Panagrolaimidae</taxon>
        <taxon>Panagrolaimus</taxon>
    </lineage>
</organism>
<name>A0AC34FPX8_9BILA</name>
<reference evidence="2" key="1">
    <citation type="submission" date="2022-11" db="UniProtKB">
        <authorList>
            <consortium name="WormBaseParasite"/>
        </authorList>
    </citation>
    <scope>IDENTIFICATION</scope>
</reference>
<evidence type="ECO:0000313" key="2">
    <source>
        <dbReference type="WBParaSite" id="ES5_v2.g19177.t1"/>
    </source>
</evidence>
<dbReference type="WBParaSite" id="ES5_v2.g19177.t1">
    <property type="protein sequence ID" value="ES5_v2.g19177.t1"/>
    <property type="gene ID" value="ES5_v2.g19177"/>
</dbReference>
<accession>A0AC34FPX8</accession>
<evidence type="ECO:0000313" key="1">
    <source>
        <dbReference type="Proteomes" id="UP000887579"/>
    </source>
</evidence>
<protein>
    <submittedName>
        <fullName evidence="2">Uncharacterized protein</fullName>
    </submittedName>
</protein>
<proteinExistence type="predicted"/>
<sequence>MSEDAAQAAVKDVNKEKQPKQRLNSYSAAASKPAATNTTTTTTTTTSSTSGNTESASKDSKERPIVSRHGSRKSTSGDNKNHRDRVGSTTSNDRKPSGPNNSGRKGSGISIERRKSGATTEPPPKGSGITIERRKSGTGTEQKAPTNDKKNSYAGMGNRSRTNSYKNGGGPQKQRSFDKNHQNNDKRRALSTHGKSVEGDQASGDKDDNNKQRYRSSNSNGRNRNRTSNSATSNGESFDYDDYDLDEPFSDSDEESPYHREVQKPSLQIPRGRIRTLSGTVPPIGFSPKWGGPTMCLKCLQFFDLPEEVPKFSDHLLAEHQIVIEELALIVDPKRYIEHWRQRLAKDDIATIFPKITPDEKNPYHGKCEFYFEMSE</sequence>
<dbReference type="Proteomes" id="UP000887579">
    <property type="component" value="Unplaced"/>
</dbReference>